<accession>A0A7S0ZZF2</accession>
<name>A0A7S0ZZF2_NOCSC</name>
<sequence length="337" mass="37617">MAVSTCDSHLVRLHSEGVIRTLAKHRLIKDISVEYSRKYHQRVISARPPKRDWPSDLRVPQSSFAEIVASMSRVMRVAIGMEAIQSVERRTTAMKWSVSTKLKAEVQDGSCTVLLNSGGQLERMITVAALELERADGRILVQVGFQEEGAIKAACRLPQEQVRAGQEANDVLDMIVSDQLSPFEGSFMVRYVETGENMEQPRRSEVQTRYLRTVFHAILTDTTILEKVGSRKGAVPARVRYPSLASTRSNASRRMSSRAYARTSGSSAFWRGGGESPMGRELCASDIWAIASDTGNNFFAWLHQEEFELLGRHERYLQSVLSTLQFDAESVVVASST</sequence>
<proteinExistence type="predicted"/>
<reference evidence="1" key="1">
    <citation type="submission" date="2021-01" db="EMBL/GenBank/DDBJ databases">
        <authorList>
            <person name="Corre E."/>
            <person name="Pelletier E."/>
            <person name="Niang G."/>
            <person name="Scheremetjew M."/>
            <person name="Finn R."/>
            <person name="Kale V."/>
            <person name="Holt S."/>
            <person name="Cochrane G."/>
            <person name="Meng A."/>
            <person name="Brown T."/>
            <person name="Cohen L."/>
        </authorList>
    </citation>
    <scope>NUCLEOTIDE SEQUENCE</scope>
</reference>
<evidence type="ECO:0000313" key="1">
    <source>
        <dbReference type="EMBL" id="CAD8836882.1"/>
    </source>
</evidence>
<organism evidence="1">
    <name type="scientific">Noctiluca scintillans</name>
    <name type="common">Sea sparkle</name>
    <name type="synonym">Red tide dinoflagellate</name>
    <dbReference type="NCBI Taxonomy" id="2966"/>
    <lineage>
        <taxon>Eukaryota</taxon>
        <taxon>Sar</taxon>
        <taxon>Alveolata</taxon>
        <taxon>Dinophyceae</taxon>
        <taxon>Noctilucales</taxon>
        <taxon>Noctilucaceae</taxon>
        <taxon>Noctiluca</taxon>
    </lineage>
</organism>
<dbReference type="EMBL" id="HBFQ01016190">
    <property type="protein sequence ID" value="CAD8836882.1"/>
    <property type="molecule type" value="Transcribed_RNA"/>
</dbReference>
<gene>
    <name evidence="1" type="ORF">NSCI0253_LOCUS11230</name>
</gene>
<protein>
    <submittedName>
        <fullName evidence="1">Uncharacterized protein</fullName>
    </submittedName>
</protein>
<dbReference type="AlphaFoldDB" id="A0A7S0ZZF2"/>